<proteinExistence type="predicted"/>
<feature type="signal peptide" evidence="1">
    <location>
        <begin position="1"/>
        <end position="19"/>
    </location>
</feature>
<feature type="domain" description="DUF4440" evidence="2">
    <location>
        <begin position="37"/>
        <end position="140"/>
    </location>
</feature>
<dbReference type="RefSeq" id="WP_121915715.1">
    <property type="nucleotide sequence ID" value="NZ_REFV01000001.1"/>
</dbReference>
<dbReference type="Proteomes" id="UP000281985">
    <property type="component" value="Unassembled WGS sequence"/>
</dbReference>
<feature type="chain" id="PRO_5018069951" evidence="1">
    <location>
        <begin position="20"/>
        <end position="147"/>
    </location>
</feature>
<comment type="caution">
    <text evidence="3">The sequence shown here is derived from an EMBL/GenBank/DDBJ whole genome shotgun (WGS) entry which is preliminary data.</text>
</comment>
<dbReference type="Gene3D" id="3.10.450.50">
    <property type="match status" value="1"/>
</dbReference>
<organism evidence="3 4">
    <name type="scientific">Dokdonia sinensis</name>
    <dbReference type="NCBI Taxonomy" id="2479847"/>
    <lineage>
        <taxon>Bacteria</taxon>
        <taxon>Pseudomonadati</taxon>
        <taxon>Bacteroidota</taxon>
        <taxon>Flavobacteriia</taxon>
        <taxon>Flavobacteriales</taxon>
        <taxon>Flavobacteriaceae</taxon>
        <taxon>Dokdonia</taxon>
    </lineage>
</organism>
<keyword evidence="4" id="KW-1185">Reference proteome</keyword>
<evidence type="ECO:0000256" key="1">
    <source>
        <dbReference type="SAM" id="SignalP"/>
    </source>
</evidence>
<dbReference type="OrthoDB" id="1357763at2"/>
<dbReference type="SUPFAM" id="SSF54427">
    <property type="entry name" value="NTF2-like"/>
    <property type="match status" value="1"/>
</dbReference>
<evidence type="ECO:0000259" key="2">
    <source>
        <dbReference type="Pfam" id="PF14534"/>
    </source>
</evidence>
<reference evidence="3 4" key="1">
    <citation type="submission" date="2018-10" db="EMBL/GenBank/DDBJ databases">
        <title>Dokdonia luteus sp. nov., isolated from sea water.</title>
        <authorList>
            <person name="Zhou L.Y."/>
            <person name="Du Z.J."/>
        </authorList>
    </citation>
    <scope>NUCLEOTIDE SEQUENCE [LARGE SCALE GENOMIC DNA]</scope>
    <source>
        <strain evidence="3 4">SH27</strain>
    </source>
</reference>
<sequence length="147" mass="17039">MKPINLLLNLLLFPFIGMAQVSEDSELYKDIYKADFEFFKAYNECDLETQDRYISEDLEFYHDLGGLSTSKPDMLKALKENICNKVKRTLTEGTFEVHEIKDFGAVAMGKHKFHNLVEDSHSEPSNFVTIYKKTDDGYKMTRVISLH</sequence>
<keyword evidence="1" id="KW-0732">Signal</keyword>
<dbReference type="EMBL" id="REFV01000001">
    <property type="protein sequence ID" value="RMB63919.1"/>
    <property type="molecule type" value="Genomic_DNA"/>
</dbReference>
<dbReference type="InterPro" id="IPR032710">
    <property type="entry name" value="NTF2-like_dom_sf"/>
</dbReference>
<dbReference type="InterPro" id="IPR027843">
    <property type="entry name" value="DUF4440"/>
</dbReference>
<dbReference type="Pfam" id="PF14534">
    <property type="entry name" value="DUF4440"/>
    <property type="match status" value="1"/>
</dbReference>
<gene>
    <name evidence="3" type="ORF">EAX61_00610</name>
</gene>
<protein>
    <submittedName>
        <fullName evidence="3">Nuclear transport factor 2 family protein</fullName>
    </submittedName>
</protein>
<evidence type="ECO:0000313" key="3">
    <source>
        <dbReference type="EMBL" id="RMB63919.1"/>
    </source>
</evidence>
<evidence type="ECO:0000313" key="4">
    <source>
        <dbReference type="Proteomes" id="UP000281985"/>
    </source>
</evidence>
<dbReference type="AlphaFoldDB" id="A0A3M0GRU0"/>
<name>A0A3M0GRU0_9FLAO</name>
<accession>A0A3M0GRU0</accession>